<feature type="compositionally biased region" description="Basic and acidic residues" evidence="5">
    <location>
        <begin position="521"/>
        <end position="532"/>
    </location>
</feature>
<feature type="transmembrane region" description="Helical" evidence="6">
    <location>
        <begin position="6"/>
        <end position="27"/>
    </location>
</feature>
<feature type="transmembrane region" description="Helical" evidence="6">
    <location>
        <begin position="952"/>
        <end position="977"/>
    </location>
</feature>
<keyword evidence="2 6" id="KW-0812">Transmembrane</keyword>
<evidence type="ECO:0000256" key="3">
    <source>
        <dbReference type="ARBA" id="ARBA00022989"/>
    </source>
</evidence>
<sequence>MDSIEVWKLLSIFTTFAVAAVGMWVSFYFRKSKLFALGCALACGVLLAVGLTHSLPEGVEGLEAWSEDNLDGYPFAYLLCAVAIAFLAILEEGVHVWFERRHSLPVCEHGPSFVGEPLDASRNVEADKQVLDPHMHPDVLLETSAVFVFLALSVHSILEGMATGVASDVDHLYGTLIAILAHKGLAAFALGASMVEADVALYRVMLYGAIFALGTPVGILIGWFGSRGEDSAGLFGGVVNALAAGTFIYVSTMEFMPITFKHDRSNFIFKILMFIAGFSLMAILPIWGPEGLWRRLHSIHLPVVVVGVEGKGRSRCGKEAISELCIEKCCTTSICVQRGEDNEGVPWVRALRQPQGPIPSDSRIYSIEAEFKEAASKWLKLVKGDFEGTAGVRKRVPKDVLKRARCREALIVLSPTLIAIIPSPALFPSYQSPVVGDRLMTLEGQVRNLQVQVNSLCISQPATETVPDDASPQDERVLSEIQQLRSTVALLCDELKKVSAKAQQQQEGDVPSPPLTAPVEESSHGEGQKLEREDEPGVLGTSGSISGSERCGSPTYPPDPQPQQHAADGDAPLEDKGVVPRPARSSVTSLPSPRPSSDVKEGCRRSASTSVHLSPRGSIERRGSLAHRLSSPRVKGSRLFVSPENPAWGMTAAAGRSPRRASTSSSAPGPRATRHGSVSEGVSTLVPYDNLVDEAYARINALYGSLGACVDALCTGEGTFDTSTRFECLDFAAIIEQVGMTPKEGCRLFRILDTQRVGLVALEDLALAAAGKLPRRRSSVGLSRSHASRRTSTNSATGAVGQRQTTPMTMGPKAFAPLPPVEGQRQTTPMTMGPKAFAPLPPVEGSPVAAYKAHPCVTPPTQAKPSRAEDEQLGLIREVTAVYMMGMLICDMTFDTQATGEECRVYYCRQLENLQTPLGAARMFVPTAVAGIIILRDYYLNAQNKLAPMRSVTLQATTIVLLLLLGLGTMGLSLMTVHSSCPHRTPEEWARIARRTMLPVHIVMGITLGSAATLLWLARRAIERTDATEAKLE</sequence>
<evidence type="ECO:0008006" key="9">
    <source>
        <dbReference type="Google" id="ProtNLM"/>
    </source>
</evidence>
<dbReference type="PANTHER" id="PTHR11040:SF140">
    <property type="entry name" value="ZRT (ZRT), IRT- (IRT-) LIKE PROTEIN TRANSPORTER"/>
    <property type="match status" value="1"/>
</dbReference>
<comment type="caution">
    <text evidence="7">The sequence shown here is derived from an EMBL/GenBank/DDBJ whole genome shotgun (WGS) entry which is preliminary data.</text>
</comment>
<keyword evidence="4 6" id="KW-0472">Membrane</keyword>
<dbReference type="Proteomes" id="UP000574390">
    <property type="component" value="Unassembled WGS sequence"/>
</dbReference>
<protein>
    <recommendedName>
        <fullName evidence="9">Zinc transporter</fullName>
    </recommendedName>
</protein>
<feature type="transmembrane region" description="Helical" evidence="6">
    <location>
        <begin position="145"/>
        <end position="166"/>
    </location>
</feature>
<evidence type="ECO:0000256" key="5">
    <source>
        <dbReference type="SAM" id="MobiDB-lite"/>
    </source>
</evidence>
<dbReference type="Pfam" id="PF02535">
    <property type="entry name" value="Zip"/>
    <property type="match status" value="1"/>
</dbReference>
<organism evidence="7 8">
    <name type="scientific">Perkinsus olseni</name>
    <name type="common">Perkinsus atlanticus</name>
    <dbReference type="NCBI Taxonomy" id="32597"/>
    <lineage>
        <taxon>Eukaryota</taxon>
        <taxon>Sar</taxon>
        <taxon>Alveolata</taxon>
        <taxon>Perkinsozoa</taxon>
        <taxon>Perkinsea</taxon>
        <taxon>Perkinsida</taxon>
        <taxon>Perkinsidae</taxon>
        <taxon>Perkinsus</taxon>
    </lineage>
</organism>
<feature type="compositionally biased region" description="Polar residues" evidence="5">
    <location>
        <begin position="790"/>
        <end position="808"/>
    </location>
</feature>
<name>A0A7J6TUQ4_PEROL</name>
<evidence type="ECO:0000256" key="1">
    <source>
        <dbReference type="ARBA" id="ARBA00004141"/>
    </source>
</evidence>
<proteinExistence type="predicted"/>
<keyword evidence="3 6" id="KW-1133">Transmembrane helix</keyword>
<comment type="subcellular location">
    <subcellularLocation>
        <location evidence="1">Membrane</location>
        <topology evidence="1">Multi-pass membrane protein</topology>
    </subcellularLocation>
</comment>
<dbReference type="EMBL" id="JABANM010005091">
    <property type="protein sequence ID" value="KAF4748200.1"/>
    <property type="molecule type" value="Genomic_DNA"/>
</dbReference>
<gene>
    <name evidence="7" type="ORF">FOZ62_029725</name>
</gene>
<dbReference type="InterPro" id="IPR003689">
    <property type="entry name" value="ZIP"/>
</dbReference>
<accession>A0A7J6TUQ4</accession>
<dbReference type="GO" id="GO:0016020">
    <property type="term" value="C:membrane"/>
    <property type="evidence" value="ECO:0007669"/>
    <property type="project" value="UniProtKB-SubCell"/>
</dbReference>
<evidence type="ECO:0000256" key="4">
    <source>
        <dbReference type="ARBA" id="ARBA00023136"/>
    </source>
</evidence>
<feature type="transmembrane region" description="Helical" evidence="6">
    <location>
        <begin position="204"/>
        <end position="226"/>
    </location>
</feature>
<feature type="region of interest" description="Disordered" evidence="5">
    <location>
        <begin position="502"/>
        <end position="679"/>
    </location>
</feature>
<feature type="transmembrane region" description="Helical" evidence="6">
    <location>
        <begin position="232"/>
        <end position="255"/>
    </location>
</feature>
<dbReference type="GO" id="GO:0005385">
    <property type="term" value="F:zinc ion transmembrane transporter activity"/>
    <property type="evidence" value="ECO:0007669"/>
    <property type="project" value="TreeGrafter"/>
</dbReference>
<dbReference type="AlphaFoldDB" id="A0A7J6TUQ4"/>
<feature type="transmembrane region" description="Helical" evidence="6">
    <location>
        <begin position="34"/>
        <end position="55"/>
    </location>
</feature>
<feature type="compositionally biased region" description="Low complexity" evidence="5">
    <location>
        <begin position="651"/>
        <end position="671"/>
    </location>
</feature>
<evidence type="ECO:0000313" key="7">
    <source>
        <dbReference type="EMBL" id="KAF4748200.1"/>
    </source>
</evidence>
<feature type="transmembrane region" description="Helical" evidence="6">
    <location>
        <begin position="919"/>
        <end position="940"/>
    </location>
</feature>
<feature type="transmembrane region" description="Helical" evidence="6">
    <location>
        <begin position="997"/>
        <end position="1018"/>
    </location>
</feature>
<evidence type="ECO:0000256" key="2">
    <source>
        <dbReference type="ARBA" id="ARBA00022692"/>
    </source>
</evidence>
<feature type="transmembrane region" description="Helical" evidence="6">
    <location>
        <begin position="172"/>
        <end position="192"/>
    </location>
</feature>
<evidence type="ECO:0000313" key="8">
    <source>
        <dbReference type="Proteomes" id="UP000574390"/>
    </source>
</evidence>
<reference evidence="7 8" key="1">
    <citation type="submission" date="2020-04" db="EMBL/GenBank/DDBJ databases">
        <title>Perkinsus olseni comparative genomics.</title>
        <authorList>
            <person name="Bogema D.R."/>
        </authorList>
    </citation>
    <scope>NUCLEOTIDE SEQUENCE [LARGE SCALE GENOMIC DNA]</scope>
    <source>
        <strain evidence="7">ATCC PRA-205</strain>
    </source>
</reference>
<feature type="transmembrane region" description="Helical" evidence="6">
    <location>
        <begin position="267"/>
        <end position="288"/>
    </location>
</feature>
<evidence type="ECO:0000256" key="6">
    <source>
        <dbReference type="SAM" id="Phobius"/>
    </source>
</evidence>
<feature type="region of interest" description="Disordered" evidence="5">
    <location>
        <begin position="778"/>
        <end position="812"/>
    </location>
</feature>
<feature type="transmembrane region" description="Helical" evidence="6">
    <location>
        <begin position="75"/>
        <end position="94"/>
    </location>
</feature>
<dbReference type="PANTHER" id="PTHR11040">
    <property type="entry name" value="ZINC/IRON TRANSPORTER"/>
    <property type="match status" value="1"/>
</dbReference>